<comment type="caution">
    <text evidence="9">The sequence shown here is derived from an EMBL/GenBank/DDBJ whole genome shotgun (WGS) entry which is preliminary data.</text>
</comment>
<dbReference type="Pfam" id="PF07690">
    <property type="entry name" value="MFS_1"/>
    <property type="match status" value="1"/>
</dbReference>
<dbReference type="InterPro" id="IPR036047">
    <property type="entry name" value="F-box-like_dom_sf"/>
</dbReference>
<feature type="domain" description="F-box" evidence="8">
    <location>
        <begin position="1"/>
        <end position="47"/>
    </location>
</feature>
<dbReference type="Pfam" id="PF12937">
    <property type="entry name" value="F-box-like"/>
    <property type="match status" value="1"/>
</dbReference>
<name>A0A9N9F164_9GLOM</name>
<feature type="coiled-coil region" evidence="5">
    <location>
        <begin position="133"/>
        <end position="160"/>
    </location>
</feature>
<protein>
    <submittedName>
        <fullName evidence="9">8142_t:CDS:1</fullName>
    </submittedName>
</protein>
<feature type="transmembrane region" description="Helical" evidence="7">
    <location>
        <begin position="652"/>
        <end position="674"/>
    </location>
</feature>
<evidence type="ECO:0000256" key="4">
    <source>
        <dbReference type="ARBA" id="ARBA00023136"/>
    </source>
</evidence>
<gene>
    <name evidence="9" type="ORF">DEBURN_LOCUS4772</name>
</gene>
<dbReference type="InterPro" id="IPR011701">
    <property type="entry name" value="MFS"/>
</dbReference>
<evidence type="ECO:0000256" key="7">
    <source>
        <dbReference type="SAM" id="Phobius"/>
    </source>
</evidence>
<dbReference type="GO" id="GO:0005886">
    <property type="term" value="C:plasma membrane"/>
    <property type="evidence" value="ECO:0007669"/>
    <property type="project" value="TreeGrafter"/>
</dbReference>
<feature type="transmembrane region" description="Helical" evidence="7">
    <location>
        <begin position="458"/>
        <end position="482"/>
    </location>
</feature>
<dbReference type="EMBL" id="CAJVPK010000385">
    <property type="protein sequence ID" value="CAG8502943.1"/>
    <property type="molecule type" value="Genomic_DNA"/>
</dbReference>
<keyword evidence="10" id="KW-1185">Reference proteome</keyword>
<organism evidence="9 10">
    <name type="scientific">Diversispora eburnea</name>
    <dbReference type="NCBI Taxonomy" id="1213867"/>
    <lineage>
        <taxon>Eukaryota</taxon>
        <taxon>Fungi</taxon>
        <taxon>Fungi incertae sedis</taxon>
        <taxon>Mucoromycota</taxon>
        <taxon>Glomeromycotina</taxon>
        <taxon>Glomeromycetes</taxon>
        <taxon>Diversisporales</taxon>
        <taxon>Diversisporaceae</taxon>
        <taxon>Diversispora</taxon>
    </lineage>
</organism>
<dbReference type="InterPro" id="IPR001810">
    <property type="entry name" value="F-box_dom"/>
</dbReference>
<dbReference type="PANTHER" id="PTHR23502:SF5">
    <property type="entry name" value="QUINIDINE RESISTANCE PROTEIN 3"/>
    <property type="match status" value="1"/>
</dbReference>
<evidence type="ECO:0000256" key="1">
    <source>
        <dbReference type="ARBA" id="ARBA00004141"/>
    </source>
</evidence>
<keyword evidence="3 7" id="KW-1133">Transmembrane helix</keyword>
<evidence type="ECO:0000313" key="9">
    <source>
        <dbReference type="EMBL" id="CAG8502943.1"/>
    </source>
</evidence>
<dbReference type="SUPFAM" id="SSF103473">
    <property type="entry name" value="MFS general substrate transporter"/>
    <property type="match status" value="1"/>
</dbReference>
<dbReference type="InterPro" id="IPR036259">
    <property type="entry name" value="MFS_trans_sf"/>
</dbReference>
<accession>A0A9N9F164</accession>
<evidence type="ECO:0000256" key="2">
    <source>
        <dbReference type="ARBA" id="ARBA00022692"/>
    </source>
</evidence>
<dbReference type="SUPFAM" id="SSF81383">
    <property type="entry name" value="F-box domain"/>
    <property type="match status" value="1"/>
</dbReference>
<feature type="transmembrane region" description="Helical" evidence="7">
    <location>
        <begin position="686"/>
        <end position="706"/>
    </location>
</feature>
<reference evidence="9" key="1">
    <citation type="submission" date="2021-06" db="EMBL/GenBank/DDBJ databases">
        <authorList>
            <person name="Kallberg Y."/>
            <person name="Tangrot J."/>
            <person name="Rosling A."/>
        </authorList>
    </citation>
    <scope>NUCLEOTIDE SEQUENCE</scope>
    <source>
        <strain evidence="9">AZ414A</strain>
    </source>
</reference>
<feature type="transmembrane region" description="Helical" evidence="7">
    <location>
        <begin position="583"/>
        <end position="607"/>
    </location>
</feature>
<keyword evidence="5" id="KW-0175">Coiled coil</keyword>
<feature type="transmembrane region" description="Helical" evidence="7">
    <location>
        <begin position="519"/>
        <end position="542"/>
    </location>
</feature>
<proteinExistence type="predicted"/>
<dbReference type="GO" id="GO:0022857">
    <property type="term" value="F:transmembrane transporter activity"/>
    <property type="evidence" value="ECO:0007669"/>
    <property type="project" value="InterPro"/>
</dbReference>
<dbReference type="Gene3D" id="1.20.1720.10">
    <property type="entry name" value="Multidrug resistance protein D"/>
    <property type="match status" value="1"/>
</dbReference>
<keyword evidence="2 7" id="KW-0812">Transmembrane</keyword>
<evidence type="ECO:0000259" key="8">
    <source>
        <dbReference type="PROSITE" id="PS50181"/>
    </source>
</evidence>
<feature type="transmembrane region" description="Helical" evidence="7">
    <location>
        <begin position="628"/>
        <end position="646"/>
    </location>
</feature>
<feature type="region of interest" description="Disordered" evidence="6">
    <location>
        <begin position="421"/>
        <end position="442"/>
    </location>
</feature>
<dbReference type="OrthoDB" id="440553at2759"/>
<dbReference type="Proteomes" id="UP000789706">
    <property type="component" value="Unassembled WGS sequence"/>
</dbReference>
<dbReference type="AlphaFoldDB" id="A0A9N9F164"/>
<sequence length="1019" mass="116029">MLINLPPEILGKIFLLTSLQTRTKIISRVCKFLNYFIFNHDILWSRLNLNLVKNISDYIISSIFYDNLPFDTRIYIRELYLNEVPITLESVCIVLETCENLKIIHLRTAEEVLEMSSVKQLLEDLFFIEDEGEEKKSEQIEQNDDENNEQQQQSEILEITATNIANINNIDNIDNINNIDNIDIDNINEENGNTNNDEINNTDNDDKVTKIVPRVHRANLICKLQTIYWYLDHDKWTWWTRNDKINLENTLRRITKNPRASVQVPWCDFCNKQPASFQIRWGDGDDVNNNNNIANINGNENVAVAAAFNIVPTLLAPPPSLQQRMSRVYNGNIREDGNRDGVVVGVIQTPPDGVQDGGIVAAVAEEATTINENENDDDENIIVQTDEDGYVVIMELRNQLIDKEKNDSIIIIEDGLKNNNPNNLNNPNSLRNSDNLNNSNNSINDSNNPKLWNFKKKFWILFIISLLNMIAPFCNAIIYPALSDIRSDFNTSEIIVSSTGISPLFWASYSDLRKTRRKVYLASIILFVISSIIGAVSTNIWLLSAMRALQASSSSPGQVIGAGVIKRGRKYGLFYVGFFTGNLVGPIIGGYFALISWRWVFWFLAIFETVSSEKRKVNVCPEMRIKSVWISAILVPLSFITYGWLIERKVYMVFPIIFIFLALLGISSTETYLVDAYPTKSASAVSVNKFICFITSGIISNFAVSIQDALVNMNDVIDISDIPIYIVGNDDIQLLTLIVVNLYEKGARNISVLISNTHEKNINKESINANIIPGTWKDIKDFEAVLSALFAACLVNKVVIFITWDSGMELDHLNFNSHEYYNSSSIHNNWKSPNEMKWILFQVGLFAENILNNDISTITTAFNSPSQYIFVNVSVKSDFAKIIAETIINKKVLPDRNYVVGEFVSHTFLGHVYKVFNDGLEFDDMMNYKITDYETTNQLRINGIISPQPMPRILYPSCDSYMQKLCIEISFQFEAVIYKILENSHRQETLKDWETCNKEVTEIHFSSHIKNAGYKNLGS</sequence>
<keyword evidence="4 7" id="KW-0472">Membrane</keyword>
<evidence type="ECO:0000256" key="3">
    <source>
        <dbReference type="ARBA" id="ARBA00022989"/>
    </source>
</evidence>
<comment type="subcellular location">
    <subcellularLocation>
        <location evidence="1">Membrane</location>
        <topology evidence="1">Multi-pass membrane protein</topology>
    </subcellularLocation>
</comment>
<dbReference type="PROSITE" id="PS50181">
    <property type="entry name" value="FBOX"/>
    <property type="match status" value="1"/>
</dbReference>
<dbReference type="PANTHER" id="PTHR23502">
    <property type="entry name" value="MAJOR FACILITATOR SUPERFAMILY"/>
    <property type="match status" value="1"/>
</dbReference>
<evidence type="ECO:0000313" key="10">
    <source>
        <dbReference type="Proteomes" id="UP000789706"/>
    </source>
</evidence>
<evidence type="ECO:0000256" key="6">
    <source>
        <dbReference type="SAM" id="MobiDB-lite"/>
    </source>
</evidence>
<evidence type="ECO:0000256" key="5">
    <source>
        <dbReference type="SAM" id="Coils"/>
    </source>
</evidence>